<evidence type="ECO:0000313" key="3">
    <source>
        <dbReference type="EMBL" id="AXK36606.1"/>
    </source>
</evidence>
<proteinExistence type="predicted"/>
<evidence type="ECO:0000313" key="4">
    <source>
        <dbReference type="Proteomes" id="UP000254425"/>
    </source>
</evidence>
<evidence type="ECO:0000256" key="2">
    <source>
        <dbReference type="SAM" id="Phobius"/>
    </source>
</evidence>
<evidence type="ECO:0000256" key="1">
    <source>
        <dbReference type="SAM" id="MobiDB-lite"/>
    </source>
</evidence>
<reference evidence="3 4" key="1">
    <citation type="submission" date="2018-07" db="EMBL/GenBank/DDBJ databases">
        <title>Draft genome of the type strain Streptomyces armeniacus ATCC 15676.</title>
        <authorList>
            <person name="Labana P."/>
            <person name="Gosse J.T."/>
            <person name="Boddy C.N."/>
        </authorList>
    </citation>
    <scope>NUCLEOTIDE SEQUENCE [LARGE SCALE GENOMIC DNA]</scope>
    <source>
        <strain evidence="3 4">ATCC 15676</strain>
    </source>
</reference>
<feature type="transmembrane region" description="Helical" evidence="2">
    <location>
        <begin position="80"/>
        <end position="99"/>
    </location>
</feature>
<dbReference type="AlphaFoldDB" id="A0A345XY90"/>
<accession>A0A345XY90</accession>
<dbReference type="EMBL" id="CP031320">
    <property type="protein sequence ID" value="AXK36606.1"/>
    <property type="molecule type" value="Genomic_DNA"/>
</dbReference>
<keyword evidence="2" id="KW-0472">Membrane</keyword>
<sequence length="113" mass="12154">MNSHVLHDRKDAETPVGTSIVAPGGRLETMGDFGPGRDRWGGGAVERRFMRAIRWVAVGWFTYPWVAIDLSGAGWSDGRVVLGSLTAGVAVATAVELGLNARAKRKDVARHAR</sequence>
<protein>
    <submittedName>
        <fullName evidence="3">Uncharacterized protein</fullName>
    </submittedName>
</protein>
<keyword evidence="2" id="KW-1133">Transmembrane helix</keyword>
<feature type="transmembrane region" description="Helical" evidence="2">
    <location>
        <begin position="52"/>
        <end position="68"/>
    </location>
</feature>
<keyword evidence="2" id="KW-0812">Transmembrane</keyword>
<feature type="region of interest" description="Disordered" evidence="1">
    <location>
        <begin position="1"/>
        <end position="23"/>
    </location>
</feature>
<gene>
    <name evidence="3" type="ORF">DVA86_32565</name>
</gene>
<feature type="compositionally biased region" description="Basic and acidic residues" evidence="1">
    <location>
        <begin position="1"/>
        <end position="13"/>
    </location>
</feature>
<name>A0A345XY90_9ACTN</name>
<keyword evidence="4" id="KW-1185">Reference proteome</keyword>
<dbReference type="Proteomes" id="UP000254425">
    <property type="component" value="Chromosome"/>
</dbReference>
<organism evidence="3 4">
    <name type="scientific">Streptomyces armeniacus</name>
    <dbReference type="NCBI Taxonomy" id="83291"/>
    <lineage>
        <taxon>Bacteria</taxon>
        <taxon>Bacillati</taxon>
        <taxon>Actinomycetota</taxon>
        <taxon>Actinomycetes</taxon>
        <taxon>Kitasatosporales</taxon>
        <taxon>Streptomycetaceae</taxon>
        <taxon>Streptomyces</taxon>
    </lineage>
</organism>
<dbReference type="KEGG" id="sarm:DVA86_32565"/>